<dbReference type="Gene3D" id="3.40.720.10">
    <property type="entry name" value="Alkaline Phosphatase, subunit A"/>
    <property type="match status" value="1"/>
</dbReference>
<accession>A0A2S7U3G8</accession>
<dbReference type="GO" id="GO:0004065">
    <property type="term" value="F:arylsulfatase activity"/>
    <property type="evidence" value="ECO:0007669"/>
    <property type="project" value="TreeGrafter"/>
</dbReference>
<dbReference type="InterPro" id="IPR050738">
    <property type="entry name" value="Sulfatase"/>
</dbReference>
<dbReference type="PANTHER" id="PTHR42693:SF53">
    <property type="entry name" value="ENDO-4-O-SULFATASE"/>
    <property type="match status" value="1"/>
</dbReference>
<dbReference type="SUPFAM" id="SSF53649">
    <property type="entry name" value="Alkaline phosphatase-like"/>
    <property type="match status" value="1"/>
</dbReference>
<dbReference type="AlphaFoldDB" id="A0A2S7U3G8"/>
<sequence>MCDDMGWGDVGFNGGKRIKTPHLDTMAKQSLVFDRFYSASAVCSPTRGSVVTGRIPYRYGIVTGNKGHMKPEEFIIYEALKTQGCRTGHFRKWHLGTLTLHDKNLIPFRQLDWWNGTGDR</sequence>
<name>A0A2S7U3G8_9BACT</name>
<protein>
    <recommendedName>
        <fullName evidence="5">Sulfatase N-terminal domain-containing protein</fullName>
    </recommendedName>
</protein>
<organism evidence="6 7">
    <name type="scientific">Rubritalea profundi</name>
    <dbReference type="NCBI Taxonomy" id="1658618"/>
    <lineage>
        <taxon>Bacteria</taxon>
        <taxon>Pseudomonadati</taxon>
        <taxon>Verrucomicrobiota</taxon>
        <taxon>Verrucomicrobiia</taxon>
        <taxon>Verrucomicrobiales</taxon>
        <taxon>Rubritaleaceae</taxon>
        <taxon>Rubritalea</taxon>
    </lineage>
</organism>
<comment type="similarity">
    <text evidence="1">Belongs to the sulfatase family.</text>
</comment>
<keyword evidence="3" id="KW-0378">Hydrolase</keyword>
<reference evidence="6 7" key="1">
    <citation type="submission" date="2016-12" db="EMBL/GenBank/DDBJ databases">
        <title>Study of bacterial adaptation to deep sea.</title>
        <authorList>
            <person name="Song J."/>
            <person name="Yoshizawa S."/>
            <person name="Kogure K."/>
        </authorList>
    </citation>
    <scope>NUCLEOTIDE SEQUENCE [LARGE SCALE GENOMIC DNA]</scope>
    <source>
        <strain evidence="6 7">SAORIC-165</strain>
    </source>
</reference>
<evidence type="ECO:0000256" key="1">
    <source>
        <dbReference type="ARBA" id="ARBA00008779"/>
    </source>
</evidence>
<evidence type="ECO:0000313" key="6">
    <source>
        <dbReference type="EMBL" id="PQJ29565.1"/>
    </source>
</evidence>
<dbReference type="EMBL" id="MQWA01000001">
    <property type="protein sequence ID" value="PQJ29565.1"/>
    <property type="molecule type" value="Genomic_DNA"/>
</dbReference>
<comment type="caution">
    <text evidence="6">The sequence shown here is derived from an EMBL/GenBank/DDBJ whole genome shotgun (WGS) entry which is preliminary data.</text>
</comment>
<evidence type="ECO:0000256" key="4">
    <source>
        <dbReference type="ARBA" id="ARBA00022837"/>
    </source>
</evidence>
<evidence type="ECO:0000256" key="3">
    <source>
        <dbReference type="ARBA" id="ARBA00022801"/>
    </source>
</evidence>
<proteinExistence type="inferred from homology"/>
<keyword evidence="7" id="KW-1185">Reference proteome</keyword>
<dbReference type="PANTHER" id="PTHR42693">
    <property type="entry name" value="ARYLSULFATASE FAMILY MEMBER"/>
    <property type="match status" value="1"/>
</dbReference>
<evidence type="ECO:0000256" key="2">
    <source>
        <dbReference type="ARBA" id="ARBA00022723"/>
    </source>
</evidence>
<dbReference type="Proteomes" id="UP000239907">
    <property type="component" value="Unassembled WGS sequence"/>
</dbReference>
<dbReference type="OrthoDB" id="185654at2"/>
<feature type="domain" description="Sulfatase N-terminal" evidence="5">
    <location>
        <begin position="1"/>
        <end position="98"/>
    </location>
</feature>
<dbReference type="GO" id="GO:0046872">
    <property type="term" value="F:metal ion binding"/>
    <property type="evidence" value="ECO:0007669"/>
    <property type="project" value="UniProtKB-KW"/>
</dbReference>
<dbReference type="InterPro" id="IPR017850">
    <property type="entry name" value="Alkaline_phosphatase_core_sf"/>
</dbReference>
<keyword evidence="4" id="KW-0106">Calcium</keyword>
<dbReference type="Pfam" id="PF00884">
    <property type="entry name" value="Sulfatase"/>
    <property type="match status" value="1"/>
</dbReference>
<keyword evidence="2" id="KW-0479">Metal-binding</keyword>
<dbReference type="InterPro" id="IPR000917">
    <property type="entry name" value="Sulfatase_N"/>
</dbReference>
<gene>
    <name evidence="6" type="ORF">BSZ32_14405</name>
</gene>
<evidence type="ECO:0000313" key="7">
    <source>
        <dbReference type="Proteomes" id="UP000239907"/>
    </source>
</evidence>
<dbReference type="PROSITE" id="PS00523">
    <property type="entry name" value="SULFATASE_1"/>
    <property type="match status" value="1"/>
</dbReference>
<evidence type="ECO:0000259" key="5">
    <source>
        <dbReference type="Pfam" id="PF00884"/>
    </source>
</evidence>
<dbReference type="InterPro" id="IPR024607">
    <property type="entry name" value="Sulfatase_CS"/>
</dbReference>